<dbReference type="RefSeq" id="WP_043032749.1">
    <property type="nucleotide sequence ID" value="NZ_JXSU01000010.1"/>
</dbReference>
<dbReference type="PATRIC" id="fig|1379739.3.peg.200"/>
<evidence type="ECO:0000313" key="1">
    <source>
        <dbReference type="EMBL" id="KIS21686.1"/>
    </source>
</evidence>
<gene>
    <name evidence="1" type="ORF">N495_20035</name>
</gene>
<keyword evidence="1" id="KW-0614">Plasmid</keyword>
<dbReference type="OrthoDB" id="9915382at2"/>
<proteinExistence type="predicted"/>
<organism evidence="1 2">
    <name type="scientific">Clostridium botulinum B2 450</name>
    <dbReference type="NCBI Taxonomy" id="1379739"/>
    <lineage>
        <taxon>Bacteria</taxon>
        <taxon>Bacillati</taxon>
        <taxon>Bacillota</taxon>
        <taxon>Clostridia</taxon>
        <taxon>Eubacteriales</taxon>
        <taxon>Clostridiaceae</taxon>
        <taxon>Clostridium</taxon>
    </lineage>
</organism>
<accession>A0A0D1BSA4</accession>
<reference evidence="1 2" key="1">
    <citation type="submission" date="2014-06" db="EMBL/GenBank/DDBJ databases">
        <title>Genome characterization of distinct group I Clostridium botulinum lineages.</title>
        <authorList>
            <person name="Giordani F."/>
            <person name="Anselmo A."/>
            <person name="Fillo S."/>
            <person name="Palozzi A.M."/>
            <person name="Fortunato A."/>
            <person name="Gentile B."/>
            <person name="Ciammaruconi A."/>
            <person name="Anniballi F."/>
            <person name="De Medici D."/>
            <person name="Lista F."/>
        </authorList>
    </citation>
    <scope>NUCLEOTIDE SEQUENCE [LARGE SCALE GENOMIC DNA]</scope>
    <source>
        <strain evidence="1 2">B2 450</strain>
        <plasmid evidence="1">p_B2_450</plasmid>
    </source>
</reference>
<dbReference type="Proteomes" id="UP000032250">
    <property type="component" value="Unassembled WGS sequence"/>
</dbReference>
<comment type="caution">
    <text evidence="1">The sequence shown here is derived from an EMBL/GenBank/DDBJ whole genome shotgun (WGS) entry which is preliminary data.</text>
</comment>
<evidence type="ECO:0000313" key="2">
    <source>
        <dbReference type="Proteomes" id="UP000032250"/>
    </source>
</evidence>
<dbReference type="HOGENOM" id="CLU_2080647_0_0_9"/>
<sequence length="117" mass="13740">MDLKEDMSAIEIRLTMKENGWSSEDRLSKVGWGNKFGYSIWFERWDWHGVRGNKVCIHAHTSDLTKINKITYLTAIKCLRAWEDFTNSVPEQMADGGLEEDTIQTSFFLKSKRERNY</sequence>
<geneLocation type="plasmid" evidence="1">
    <name>p_B2_450</name>
</geneLocation>
<name>A0A0D1BSA4_CLOBO</name>
<protein>
    <submittedName>
        <fullName evidence="1">Uncharacterized protein</fullName>
    </submittedName>
</protein>
<dbReference type="EMBL" id="JXSU01000010">
    <property type="protein sequence ID" value="KIS21686.1"/>
    <property type="molecule type" value="Genomic_DNA"/>
</dbReference>
<dbReference type="AlphaFoldDB" id="A0A0D1BSA4"/>